<dbReference type="KEGG" id="tle:Tlet_0665"/>
<gene>
    <name evidence="11" type="ordered locus">Tlet_0665</name>
</gene>
<dbReference type="EMBL" id="CP000812">
    <property type="protein sequence ID" value="ABV33231.1"/>
    <property type="molecule type" value="Genomic_DNA"/>
</dbReference>
<keyword evidence="4" id="KW-0698">rRNA processing</keyword>
<dbReference type="SUPFAM" id="SSF55120">
    <property type="entry name" value="Pseudouridine synthase"/>
    <property type="match status" value="1"/>
</dbReference>
<feature type="domain" description="RNA-binding S4" evidence="10">
    <location>
        <begin position="17"/>
        <end position="80"/>
    </location>
</feature>
<dbReference type="CDD" id="cd02869">
    <property type="entry name" value="PseudoU_synth_RluA_like"/>
    <property type="match status" value="1"/>
</dbReference>
<comment type="function">
    <text evidence="2">Responsible for synthesis of pseudouridine from uracil at positions 955, 2504 and 2580 in 23S ribosomal RNA.</text>
</comment>
<organism evidence="11 12">
    <name type="scientific">Pseudothermotoga lettingae (strain ATCC BAA-301 / DSM 14385 / NBRC 107922 / TMO)</name>
    <name type="common">Thermotoga lettingae</name>
    <dbReference type="NCBI Taxonomy" id="416591"/>
    <lineage>
        <taxon>Bacteria</taxon>
        <taxon>Thermotogati</taxon>
        <taxon>Thermotogota</taxon>
        <taxon>Thermotogae</taxon>
        <taxon>Thermotogales</taxon>
        <taxon>Thermotogaceae</taxon>
        <taxon>Pseudothermotoga</taxon>
    </lineage>
</organism>
<evidence type="ECO:0000313" key="12">
    <source>
        <dbReference type="Proteomes" id="UP000002016"/>
    </source>
</evidence>
<evidence type="ECO:0000256" key="9">
    <source>
        <dbReference type="RuleBase" id="RU362028"/>
    </source>
</evidence>
<dbReference type="GO" id="GO:0160141">
    <property type="term" value="F:23S rRNA pseudouridine(955/2504/2580) synthase activity"/>
    <property type="evidence" value="ECO:0007669"/>
    <property type="project" value="UniProtKB-EC"/>
</dbReference>
<comment type="catalytic activity">
    <reaction evidence="9">
        <text>a uridine in RNA = a pseudouridine in RNA</text>
        <dbReference type="Rhea" id="RHEA:48348"/>
        <dbReference type="Rhea" id="RHEA-COMP:12068"/>
        <dbReference type="Rhea" id="RHEA-COMP:12069"/>
        <dbReference type="ChEBI" id="CHEBI:65314"/>
        <dbReference type="ChEBI" id="CHEBI:65315"/>
    </reaction>
</comment>
<dbReference type="CDD" id="cd00165">
    <property type="entry name" value="S4"/>
    <property type="match status" value="1"/>
</dbReference>
<dbReference type="PROSITE" id="PS50889">
    <property type="entry name" value="S4"/>
    <property type="match status" value="1"/>
</dbReference>
<dbReference type="InterPro" id="IPR006145">
    <property type="entry name" value="PsdUridine_synth_RsuA/RluA"/>
</dbReference>
<comment type="catalytic activity">
    <reaction evidence="1">
        <text>uridine(955/2504/2580) in 23S rRNA = pseudouridine(955/2504/2580) in 23S rRNA</text>
        <dbReference type="Rhea" id="RHEA:42528"/>
        <dbReference type="Rhea" id="RHEA-COMP:10099"/>
        <dbReference type="Rhea" id="RHEA-COMP:10100"/>
        <dbReference type="ChEBI" id="CHEBI:65314"/>
        <dbReference type="ChEBI" id="CHEBI:65315"/>
        <dbReference type="EC" id="5.4.99.24"/>
    </reaction>
</comment>
<evidence type="ECO:0000256" key="8">
    <source>
        <dbReference type="PROSITE-ProRule" id="PRU00182"/>
    </source>
</evidence>
<dbReference type="InterPro" id="IPR020103">
    <property type="entry name" value="PsdUridine_synth_cat_dom_sf"/>
</dbReference>
<dbReference type="InterPro" id="IPR002942">
    <property type="entry name" value="S4_RNA-bd"/>
</dbReference>
<dbReference type="PANTHER" id="PTHR21600:SF92">
    <property type="entry name" value="RIBOSOMAL LARGE SUBUNIT PSEUDOURIDINE SYNTHASE C"/>
    <property type="match status" value="1"/>
</dbReference>
<keyword evidence="11" id="KW-0326">Glycosidase</keyword>
<dbReference type="NCBIfam" id="TIGR00005">
    <property type="entry name" value="rluA_subfam"/>
    <property type="match status" value="1"/>
</dbReference>
<dbReference type="GO" id="GO:0000455">
    <property type="term" value="P:enzyme-directed rRNA pseudouridine synthesis"/>
    <property type="evidence" value="ECO:0007669"/>
    <property type="project" value="UniProtKB-ARBA"/>
</dbReference>
<keyword evidence="12" id="KW-1185">Reference proteome</keyword>
<dbReference type="Pfam" id="PF00849">
    <property type="entry name" value="PseudoU_synth_2"/>
    <property type="match status" value="1"/>
</dbReference>
<evidence type="ECO:0000259" key="10">
    <source>
        <dbReference type="SMART" id="SM00363"/>
    </source>
</evidence>
<name>A8F4Z7_PSELT</name>
<evidence type="ECO:0000256" key="4">
    <source>
        <dbReference type="ARBA" id="ARBA00022552"/>
    </source>
</evidence>
<evidence type="ECO:0000256" key="7">
    <source>
        <dbReference type="PIRSR" id="PIRSR606225-1"/>
    </source>
</evidence>
<dbReference type="EC" id="5.4.99.-" evidence="9"/>
<dbReference type="STRING" id="416591.Tlet_0665"/>
<evidence type="ECO:0000256" key="2">
    <source>
        <dbReference type="ARBA" id="ARBA00002876"/>
    </source>
</evidence>
<dbReference type="Gene3D" id="3.10.290.10">
    <property type="entry name" value="RNA-binding S4 domain"/>
    <property type="match status" value="1"/>
</dbReference>
<dbReference type="Proteomes" id="UP000002016">
    <property type="component" value="Chromosome"/>
</dbReference>
<reference evidence="11 12" key="1">
    <citation type="submission" date="2007-08" db="EMBL/GenBank/DDBJ databases">
        <title>Complete sequence of Thermotoga lettingae TMO.</title>
        <authorList>
            <consortium name="US DOE Joint Genome Institute"/>
            <person name="Copeland A."/>
            <person name="Lucas S."/>
            <person name="Lapidus A."/>
            <person name="Barry K."/>
            <person name="Glavina del Rio T."/>
            <person name="Dalin E."/>
            <person name="Tice H."/>
            <person name="Pitluck S."/>
            <person name="Foster B."/>
            <person name="Bruce D."/>
            <person name="Schmutz J."/>
            <person name="Larimer F."/>
            <person name="Land M."/>
            <person name="Hauser L."/>
            <person name="Kyrpides N."/>
            <person name="Mikhailova N."/>
            <person name="Nelson K."/>
            <person name="Gogarten J.P."/>
            <person name="Noll K."/>
            <person name="Richardson P."/>
        </authorList>
    </citation>
    <scope>NUCLEOTIDE SEQUENCE [LARGE SCALE GENOMIC DNA]</scope>
    <source>
        <strain evidence="12">ATCC BAA-301 / DSM 14385 / NBRC 107922 / TMO</strain>
    </source>
</reference>
<dbReference type="SUPFAM" id="SSF55174">
    <property type="entry name" value="Alpha-L RNA-binding motif"/>
    <property type="match status" value="1"/>
</dbReference>
<dbReference type="RefSeq" id="WP_012002712.1">
    <property type="nucleotide sequence ID" value="NC_009828.1"/>
</dbReference>
<dbReference type="Gene3D" id="3.30.2350.10">
    <property type="entry name" value="Pseudouridine synthase"/>
    <property type="match status" value="1"/>
</dbReference>
<evidence type="ECO:0000256" key="3">
    <source>
        <dbReference type="ARBA" id="ARBA00010876"/>
    </source>
</evidence>
<keyword evidence="6 9" id="KW-0413">Isomerase</keyword>
<dbReference type="GO" id="GO:0016798">
    <property type="term" value="F:hydrolase activity, acting on glycosyl bonds"/>
    <property type="evidence" value="ECO:0007669"/>
    <property type="project" value="UniProtKB-KW"/>
</dbReference>
<dbReference type="PANTHER" id="PTHR21600">
    <property type="entry name" value="MITOCHONDRIAL RNA PSEUDOURIDINE SYNTHASE"/>
    <property type="match status" value="1"/>
</dbReference>
<keyword evidence="11" id="KW-0378">Hydrolase</keyword>
<dbReference type="InterPro" id="IPR006224">
    <property type="entry name" value="PsdUridine_synth_RluA-like_CS"/>
</dbReference>
<feature type="active site" evidence="7">
    <location>
        <position position="139"/>
    </location>
</feature>
<protein>
    <recommendedName>
        <fullName evidence="9">Pseudouridine synthase</fullName>
        <ecNumber evidence="9">5.4.99.-</ecNumber>
    </recommendedName>
</protein>
<reference evidence="11 12" key="2">
    <citation type="journal article" date="2009" name="Proc. Natl. Acad. Sci. U.S.A.">
        <title>On the chimeric nature, thermophilic origin, and phylogenetic placement of the Thermotogales.</title>
        <authorList>
            <person name="Zhaxybayeva O."/>
            <person name="Swithers K.S."/>
            <person name="Lapierre P."/>
            <person name="Fournier G.P."/>
            <person name="Bickhart D.M."/>
            <person name="DeBoy R.T."/>
            <person name="Nelson K.E."/>
            <person name="Nesbo C.L."/>
            <person name="Doolittle W.F."/>
            <person name="Gogarten J.P."/>
            <person name="Noll K.M."/>
        </authorList>
    </citation>
    <scope>NUCLEOTIDE SEQUENCE [LARGE SCALE GENOMIC DNA]</scope>
    <source>
        <strain evidence="12">ATCC BAA-301 / DSM 14385 / NBRC 107922 / TMO</strain>
    </source>
</reference>
<dbReference type="HOGENOM" id="CLU_016902_1_0_0"/>
<evidence type="ECO:0000256" key="6">
    <source>
        <dbReference type="ARBA" id="ARBA00023235"/>
    </source>
</evidence>
<dbReference type="InterPro" id="IPR006225">
    <property type="entry name" value="PsdUridine_synth_RluC/D"/>
</dbReference>
<dbReference type="InterPro" id="IPR050188">
    <property type="entry name" value="RluA_PseudoU_synthase"/>
</dbReference>
<evidence type="ECO:0000256" key="5">
    <source>
        <dbReference type="ARBA" id="ARBA00022884"/>
    </source>
</evidence>
<comment type="similarity">
    <text evidence="3 9">Belongs to the pseudouridine synthase RluA family.</text>
</comment>
<dbReference type="eggNOG" id="COG0564">
    <property type="taxonomic scope" value="Bacteria"/>
</dbReference>
<sequence precursor="true">MENKIVELSINEENSYRRLDKFLRNELKAVPLSEIYKLLRTGCVQVNGKTVRKPYTELYVGDKVTIKADLAVYRQKKDLPSIPLKLDILYEDDNLLILNKKAGITIHPSEKTRSTTLIQGLHFYGAKKGFKPHLVHRLDRDTSGVLVIAKNVKTARTLSHMFRNRLVKKEYITLVSGKIFGDGFIDKPLDGSEALTEYKVLENFRDTSLLRVILHTGRTHQIRKHFALIGNPVVGDILYGDKKVNELFKKKHNLRRQFLHCIRISFTNPSEPGVISIKAPLPDDLERVIKGLKK</sequence>
<proteinExistence type="inferred from homology"/>
<dbReference type="InterPro" id="IPR036986">
    <property type="entry name" value="S4_RNA-bd_sf"/>
</dbReference>
<dbReference type="GO" id="GO:0003723">
    <property type="term" value="F:RNA binding"/>
    <property type="evidence" value="ECO:0007669"/>
    <property type="project" value="UniProtKB-KW"/>
</dbReference>
<dbReference type="SMART" id="SM00363">
    <property type="entry name" value="S4"/>
    <property type="match status" value="1"/>
</dbReference>
<dbReference type="PROSITE" id="PS01129">
    <property type="entry name" value="PSI_RLU"/>
    <property type="match status" value="1"/>
</dbReference>
<dbReference type="OrthoDB" id="9807829at2"/>
<dbReference type="Pfam" id="PF01479">
    <property type="entry name" value="S4"/>
    <property type="match status" value="1"/>
</dbReference>
<keyword evidence="5 8" id="KW-0694">RNA-binding</keyword>
<dbReference type="AlphaFoldDB" id="A8F4Z7"/>
<accession>A8F4Z7</accession>
<evidence type="ECO:0000313" key="11">
    <source>
        <dbReference type="EMBL" id="ABV33231.1"/>
    </source>
</evidence>
<evidence type="ECO:0000256" key="1">
    <source>
        <dbReference type="ARBA" id="ARBA00000381"/>
    </source>
</evidence>